<dbReference type="InterPro" id="IPR050129">
    <property type="entry name" value="Zn_alcohol_dh"/>
</dbReference>
<dbReference type="InterPro" id="IPR013154">
    <property type="entry name" value="ADH-like_N"/>
</dbReference>
<keyword evidence="8" id="KW-1185">Reference proteome</keyword>
<dbReference type="PANTHER" id="PTHR43401:SF2">
    <property type="entry name" value="L-THREONINE 3-DEHYDROGENASE"/>
    <property type="match status" value="1"/>
</dbReference>
<comment type="cofactor">
    <cofactor evidence="4">
        <name>Zn(2+)</name>
        <dbReference type="ChEBI" id="CHEBI:29105"/>
    </cofactor>
</comment>
<keyword evidence="3" id="KW-0560">Oxidoreductase</keyword>
<evidence type="ECO:0000256" key="2">
    <source>
        <dbReference type="ARBA" id="ARBA00022833"/>
    </source>
</evidence>
<dbReference type="Proteomes" id="UP001234585">
    <property type="component" value="Plasmid unnamed1"/>
</dbReference>
<dbReference type="RefSeq" id="WP_306038738.1">
    <property type="nucleotide sequence ID" value="NZ_CP132303.1"/>
</dbReference>
<dbReference type="Gene3D" id="3.40.50.720">
    <property type="entry name" value="NAD(P)-binding Rossmann-like Domain"/>
    <property type="match status" value="1"/>
</dbReference>
<organism evidence="7 8">
    <name type="scientific">Shinella sumterensis</name>
    <dbReference type="NCBI Taxonomy" id="1967501"/>
    <lineage>
        <taxon>Bacteria</taxon>
        <taxon>Pseudomonadati</taxon>
        <taxon>Pseudomonadota</taxon>
        <taxon>Alphaproteobacteria</taxon>
        <taxon>Hyphomicrobiales</taxon>
        <taxon>Rhizobiaceae</taxon>
        <taxon>Shinella</taxon>
    </lineage>
</organism>
<accession>A0AA50H8N1</accession>
<proteinExistence type="inferred from homology"/>
<dbReference type="GO" id="GO:0008270">
    <property type="term" value="F:zinc ion binding"/>
    <property type="evidence" value="ECO:0007669"/>
    <property type="project" value="InterPro"/>
</dbReference>
<dbReference type="InterPro" id="IPR036291">
    <property type="entry name" value="NAD(P)-bd_dom_sf"/>
</dbReference>
<gene>
    <name evidence="7" type="ORF">Q9313_21410</name>
</gene>
<evidence type="ECO:0000259" key="6">
    <source>
        <dbReference type="Pfam" id="PF08240"/>
    </source>
</evidence>
<evidence type="ECO:0000256" key="1">
    <source>
        <dbReference type="ARBA" id="ARBA00022723"/>
    </source>
</evidence>
<dbReference type="PROSITE" id="PS00059">
    <property type="entry name" value="ADH_ZINC"/>
    <property type="match status" value="1"/>
</dbReference>
<reference evidence="7 8" key="1">
    <citation type="submission" date="2023-08" db="EMBL/GenBank/DDBJ databases">
        <title>Pathogen: clinical or host-associated sample.</title>
        <authorList>
            <person name="Hergert J."/>
            <person name="Casey R."/>
            <person name="Wagner J."/>
            <person name="Young E.L."/>
            <person name="Oakeson K.F."/>
        </authorList>
    </citation>
    <scope>NUCLEOTIDE SEQUENCE [LARGE SCALE GENOMIC DNA]</scope>
    <source>
        <strain evidence="7 8">1760953</strain>
        <plasmid evidence="7 8">unnamed1</plasmid>
    </source>
</reference>
<dbReference type="InterPro" id="IPR002328">
    <property type="entry name" value="ADH_Zn_CS"/>
</dbReference>
<dbReference type="EMBL" id="CP132303">
    <property type="protein sequence ID" value="WLR99347.1"/>
    <property type="molecule type" value="Genomic_DNA"/>
</dbReference>
<keyword evidence="1 4" id="KW-0479">Metal-binding</keyword>
<feature type="domain" description="Alcohol dehydrogenase-like C-terminal" evidence="5">
    <location>
        <begin position="184"/>
        <end position="289"/>
    </location>
</feature>
<evidence type="ECO:0000313" key="8">
    <source>
        <dbReference type="Proteomes" id="UP001234585"/>
    </source>
</evidence>
<dbReference type="PANTHER" id="PTHR43401">
    <property type="entry name" value="L-THREONINE 3-DEHYDROGENASE"/>
    <property type="match status" value="1"/>
</dbReference>
<evidence type="ECO:0000259" key="5">
    <source>
        <dbReference type="Pfam" id="PF00107"/>
    </source>
</evidence>
<dbReference type="Pfam" id="PF00107">
    <property type="entry name" value="ADH_zinc_N"/>
    <property type="match status" value="1"/>
</dbReference>
<evidence type="ECO:0000256" key="3">
    <source>
        <dbReference type="ARBA" id="ARBA00023002"/>
    </source>
</evidence>
<sequence>MDQPQSMTALLMTGADELQIRQLPVPKAGPHEIVIRTAFLGICGTDVHLHHGKSFYIDNGFLKHPFIFGHEYTGTVVSRGAGAERVGVGSRVVGHCMVPCNSCDNCQRGRRNLCRSLREVGLRFIPGAAAEYVVVPETAVSIVPDNVSLEAATLVEPAVTAYHACERTGVGKADRVAVIGTGTLGMLSLMIAKLTARSVVVIGVAQSEMDYALELGATRVLRPEEAARDAYDVVIEASGVRSSMQLAIDLCDLGGRIALVGIPGSTSPEVSQGSLVLKDISVHGILHGIDYYGLTLDLLATGKLDTRKLVARIGGVEEAGSMFADMSKPDRSRPKYLIRFRGE</sequence>
<dbReference type="InterPro" id="IPR013149">
    <property type="entry name" value="ADH-like_C"/>
</dbReference>
<dbReference type="GO" id="GO:0016491">
    <property type="term" value="F:oxidoreductase activity"/>
    <property type="evidence" value="ECO:0007669"/>
    <property type="project" value="UniProtKB-KW"/>
</dbReference>
<protein>
    <submittedName>
        <fullName evidence="7">Alcohol dehydrogenase catalytic domain-containing protein</fullName>
    </submittedName>
</protein>
<name>A0AA50H8N1_9HYPH</name>
<dbReference type="Gene3D" id="3.90.180.10">
    <property type="entry name" value="Medium-chain alcohol dehydrogenases, catalytic domain"/>
    <property type="match status" value="1"/>
</dbReference>
<comment type="similarity">
    <text evidence="4">Belongs to the zinc-containing alcohol dehydrogenase family.</text>
</comment>
<keyword evidence="7" id="KW-0614">Plasmid</keyword>
<dbReference type="Pfam" id="PF08240">
    <property type="entry name" value="ADH_N"/>
    <property type="match status" value="1"/>
</dbReference>
<keyword evidence="2 4" id="KW-0862">Zinc</keyword>
<dbReference type="SUPFAM" id="SSF51735">
    <property type="entry name" value="NAD(P)-binding Rossmann-fold domains"/>
    <property type="match status" value="1"/>
</dbReference>
<dbReference type="SUPFAM" id="SSF50129">
    <property type="entry name" value="GroES-like"/>
    <property type="match status" value="1"/>
</dbReference>
<dbReference type="InterPro" id="IPR011032">
    <property type="entry name" value="GroES-like_sf"/>
</dbReference>
<dbReference type="AlphaFoldDB" id="A0AA50H8N1"/>
<feature type="domain" description="Alcohol dehydrogenase-like N-terminal" evidence="6">
    <location>
        <begin position="29"/>
        <end position="145"/>
    </location>
</feature>
<geneLocation type="plasmid" evidence="7 8">
    <name>unnamed1</name>
</geneLocation>
<evidence type="ECO:0000313" key="7">
    <source>
        <dbReference type="EMBL" id="WLR99347.1"/>
    </source>
</evidence>
<evidence type="ECO:0000256" key="4">
    <source>
        <dbReference type="RuleBase" id="RU361277"/>
    </source>
</evidence>